<dbReference type="EMBL" id="BAABDL010000051">
    <property type="protein sequence ID" value="GAA4065443.1"/>
    <property type="molecule type" value="Genomic_DNA"/>
</dbReference>
<evidence type="ECO:0000256" key="1">
    <source>
        <dbReference type="ARBA" id="ARBA00004514"/>
    </source>
</evidence>
<keyword evidence="2" id="KW-0963">Cytoplasm</keyword>
<comment type="subcellular location">
    <subcellularLocation>
        <location evidence="1">Cytoplasm</location>
        <location evidence="1">Cytosol</location>
    </subcellularLocation>
</comment>
<comment type="caution">
    <text evidence="8">The sequence shown here is derived from an EMBL/GenBank/DDBJ whole genome shotgun (WGS) entry which is preliminary data.</text>
</comment>
<comment type="similarity">
    <text evidence="6">Belongs to the bacillales FliT family.</text>
</comment>
<keyword evidence="4" id="KW-0143">Chaperone</keyword>
<evidence type="ECO:0000256" key="7">
    <source>
        <dbReference type="ARBA" id="ARBA00093797"/>
    </source>
</evidence>
<evidence type="ECO:0000313" key="9">
    <source>
        <dbReference type="Proteomes" id="UP001501734"/>
    </source>
</evidence>
<accession>A0ABP7VEG3</accession>
<comment type="function">
    <text evidence="5">May act as an export chaperone for the filament capping protein FliD.</text>
</comment>
<reference evidence="9" key="1">
    <citation type="journal article" date="2019" name="Int. J. Syst. Evol. Microbiol.">
        <title>The Global Catalogue of Microorganisms (GCM) 10K type strain sequencing project: providing services to taxonomists for standard genome sequencing and annotation.</title>
        <authorList>
            <consortium name="The Broad Institute Genomics Platform"/>
            <consortium name="The Broad Institute Genome Sequencing Center for Infectious Disease"/>
            <person name="Wu L."/>
            <person name="Ma J."/>
        </authorList>
    </citation>
    <scope>NUCLEOTIDE SEQUENCE [LARGE SCALE GENOMIC DNA]</scope>
    <source>
        <strain evidence="9">JCM 17250</strain>
    </source>
</reference>
<dbReference type="Proteomes" id="UP001501734">
    <property type="component" value="Unassembled WGS sequence"/>
</dbReference>
<name>A0ABP7VEG3_9BACI</name>
<keyword evidence="9" id="KW-1185">Reference proteome</keyword>
<dbReference type="Pfam" id="PF05400">
    <property type="entry name" value="FliT"/>
    <property type="match status" value="1"/>
</dbReference>
<proteinExistence type="inferred from homology"/>
<evidence type="ECO:0000256" key="2">
    <source>
        <dbReference type="ARBA" id="ARBA00022490"/>
    </source>
</evidence>
<keyword evidence="3" id="KW-1005">Bacterial flagellum biogenesis</keyword>
<dbReference type="RefSeq" id="WP_344910961.1">
    <property type="nucleotide sequence ID" value="NZ_BAABDL010000051.1"/>
</dbReference>
<organism evidence="8 9">
    <name type="scientific">Amphibacillus indicireducens</name>
    <dbReference type="NCBI Taxonomy" id="1076330"/>
    <lineage>
        <taxon>Bacteria</taxon>
        <taxon>Bacillati</taxon>
        <taxon>Bacillota</taxon>
        <taxon>Bacilli</taxon>
        <taxon>Bacillales</taxon>
        <taxon>Bacillaceae</taxon>
        <taxon>Amphibacillus</taxon>
    </lineage>
</organism>
<sequence length="117" mass="13886">MSSLIELKTITEKFVQLFEKPILAKDRDQLLEEVNRFLDQRDQLLKKIKAPFSEEEANLVSTIMEQDKEIQLKLDHLFLTLKSELRDVKKQKSSSEKYLDPYRHVATNDGSYWDKKK</sequence>
<dbReference type="InterPro" id="IPR008622">
    <property type="entry name" value="FliT"/>
</dbReference>
<protein>
    <recommendedName>
        <fullName evidence="7">Flagellar protein FliT</fullName>
    </recommendedName>
</protein>
<gene>
    <name evidence="8" type="ORF">GCM10022410_09880</name>
</gene>
<evidence type="ECO:0000256" key="5">
    <source>
        <dbReference type="ARBA" id="ARBA00093765"/>
    </source>
</evidence>
<evidence type="ECO:0000256" key="6">
    <source>
        <dbReference type="ARBA" id="ARBA00093785"/>
    </source>
</evidence>
<evidence type="ECO:0000256" key="4">
    <source>
        <dbReference type="ARBA" id="ARBA00023186"/>
    </source>
</evidence>
<evidence type="ECO:0000256" key="3">
    <source>
        <dbReference type="ARBA" id="ARBA00022795"/>
    </source>
</evidence>
<evidence type="ECO:0000313" key="8">
    <source>
        <dbReference type="EMBL" id="GAA4065443.1"/>
    </source>
</evidence>